<feature type="transmembrane region" description="Helical" evidence="8">
    <location>
        <begin position="99"/>
        <end position="121"/>
    </location>
</feature>
<evidence type="ECO:0000256" key="6">
    <source>
        <dbReference type="ARBA" id="ARBA00022989"/>
    </source>
</evidence>
<protein>
    <recommendedName>
        <fullName evidence="8">Probable membrane transporter protein</fullName>
    </recommendedName>
</protein>
<evidence type="ECO:0000313" key="9">
    <source>
        <dbReference type="EMBL" id="UZF87137.1"/>
    </source>
</evidence>
<dbReference type="PANTHER" id="PTHR30269:SF0">
    <property type="entry name" value="MEMBRANE TRANSPORTER PROTEIN YFCA-RELATED"/>
    <property type="match status" value="1"/>
</dbReference>
<gene>
    <name evidence="9" type="ORF">NWE54_25885</name>
</gene>
<proteinExistence type="inferred from homology"/>
<evidence type="ECO:0000256" key="8">
    <source>
        <dbReference type="RuleBase" id="RU363041"/>
    </source>
</evidence>
<reference evidence="9" key="1">
    <citation type="submission" date="2022-08" db="EMBL/GenBank/DDBJ databases">
        <title>Complete Genome Sequences of 2 Bosea sp. soil isolates.</title>
        <authorList>
            <person name="Alvarez Arevalo M."/>
            <person name="Sterndorff E.B."/>
            <person name="Faurdal D."/>
            <person name="Joergensen T.S."/>
            <person name="Weber T."/>
        </authorList>
    </citation>
    <scope>NUCLEOTIDE SEQUENCE</scope>
    <source>
        <strain evidence="9">NBC_00436</strain>
    </source>
</reference>
<dbReference type="AlphaFoldDB" id="A0A9E7ZU32"/>
<feature type="transmembrane region" description="Helical" evidence="8">
    <location>
        <begin position="133"/>
        <end position="149"/>
    </location>
</feature>
<dbReference type="GO" id="GO:0005886">
    <property type="term" value="C:plasma membrane"/>
    <property type="evidence" value="ECO:0007669"/>
    <property type="project" value="UniProtKB-SubCell"/>
</dbReference>
<dbReference type="InterPro" id="IPR052017">
    <property type="entry name" value="TSUP"/>
</dbReference>
<dbReference type="InterPro" id="IPR002781">
    <property type="entry name" value="TM_pro_TauE-like"/>
</dbReference>
<dbReference type="PANTHER" id="PTHR30269">
    <property type="entry name" value="TRANSMEMBRANE PROTEIN YFCA"/>
    <property type="match status" value="1"/>
</dbReference>
<keyword evidence="7 8" id="KW-0472">Membrane</keyword>
<evidence type="ECO:0000256" key="1">
    <source>
        <dbReference type="ARBA" id="ARBA00004651"/>
    </source>
</evidence>
<evidence type="ECO:0000256" key="7">
    <source>
        <dbReference type="ARBA" id="ARBA00023136"/>
    </source>
</evidence>
<organism evidence="9">
    <name type="scientific">Bosea sp. NBC_00436</name>
    <dbReference type="NCBI Taxonomy" id="2969620"/>
    <lineage>
        <taxon>Bacteria</taxon>
        <taxon>Pseudomonadati</taxon>
        <taxon>Pseudomonadota</taxon>
        <taxon>Alphaproteobacteria</taxon>
        <taxon>Hyphomicrobiales</taxon>
        <taxon>Boseaceae</taxon>
        <taxon>Bosea</taxon>
    </lineage>
</organism>
<keyword evidence="5 8" id="KW-0812">Transmembrane</keyword>
<evidence type="ECO:0000256" key="2">
    <source>
        <dbReference type="ARBA" id="ARBA00009142"/>
    </source>
</evidence>
<accession>A0A9E7ZU32</accession>
<comment type="subcellular location">
    <subcellularLocation>
        <location evidence="1 8">Cell membrane</location>
        <topology evidence="1 8">Multi-pass membrane protein</topology>
    </subcellularLocation>
</comment>
<feature type="transmembrane region" description="Helical" evidence="8">
    <location>
        <begin position="228"/>
        <end position="247"/>
    </location>
</feature>
<feature type="transmembrane region" description="Helical" evidence="8">
    <location>
        <begin position="32"/>
        <end position="61"/>
    </location>
</feature>
<keyword evidence="3" id="KW-0813">Transport</keyword>
<name>A0A9E7ZU32_9HYPH</name>
<sequence>MESNIVLIVAGLLAGALNSVAGGGTFLSFPALVWIGVPPIMANATATLAALPGYIGGAWGFRRDIRAGGPISLRWTAAMAALGGLLGALLLLVTPKETFSALIPWLLLAATLIFAAGPALVRRLLRHGGGLPKLPALLLLLAVSIYGGYFNGGLGIMLLAAFGFVGLTNLHEMNGLKSLMSAILSTVSVATYSVAGLIDWRSAIVLGLSCALGGFVGAHLARRITNMLALRIFITLIGFGMAAAFFMA</sequence>
<dbReference type="EMBL" id="CP102774">
    <property type="protein sequence ID" value="UZF87137.1"/>
    <property type="molecule type" value="Genomic_DNA"/>
</dbReference>
<dbReference type="Pfam" id="PF01925">
    <property type="entry name" value="TauE"/>
    <property type="match status" value="1"/>
</dbReference>
<feature type="transmembrane region" description="Helical" evidence="8">
    <location>
        <begin position="204"/>
        <end position="221"/>
    </location>
</feature>
<evidence type="ECO:0000256" key="5">
    <source>
        <dbReference type="ARBA" id="ARBA00022692"/>
    </source>
</evidence>
<comment type="similarity">
    <text evidence="2 8">Belongs to the 4-toluene sulfonate uptake permease (TSUP) (TC 2.A.102) family.</text>
</comment>
<keyword evidence="6 8" id="KW-1133">Transmembrane helix</keyword>
<feature type="transmembrane region" description="Helical" evidence="8">
    <location>
        <begin position="73"/>
        <end position="93"/>
    </location>
</feature>
<evidence type="ECO:0000256" key="4">
    <source>
        <dbReference type="ARBA" id="ARBA00022475"/>
    </source>
</evidence>
<keyword evidence="4 8" id="KW-1003">Cell membrane</keyword>
<evidence type="ECO:0000256" key="3">
    <source>
        <dbReference type="ARBA" id="ARBA00022448"/>
    </source>
</evidence>